<dbReference type="InterPro" id="IPR051203">
    <property type="entry name" value="Polysaccharide_Synthase-Rel"/>
</dbReference>
<dbReference type="STRING" id="525245.HMPREF0044_0169"/>
<organism evidence="3 4">
    <name type="scientific">Gleimia coleocanis DSM 15436</name>
    <dbReference type="NCBI Taxonomy" id="525245"/>
    <lineage>
        <taxon>Bacteria</taxon>
        <taxon>Bacillati</taxon>
        <taxon>Actinomycetota</taxon>
        <taxon>Actinomycetes</taxon>
        <taxon>Actinomycetales</taxon>
        <taxon>Actinomycetaceae</taxon>
        <taxon>Gleimia</taxon>
    </lineage>
</organism>
<dbReference type="SUPFAM" id="SSF51735">
    <property type="entry name" value="NAD(P)-binding Rossmann-fold domains"/>
    <property type="match status" value="1"/>
</dbReference>
<comment type="similarity">
    <text evidence="1">Belongs to the polysaccharide synthase family.</text>
</comment>
<dbReference type="Pfam" id="PF02719">
    <property type="entry name" value="Polysacc_synt_2"/>
    <property type="match status" value="1"/>
</dbReference>
<dbReference type="PANTHER" id="PTHR43318:SF1">
    <property type="entry name" value="POLYSACCHARIDE BIOSYNTHESIS PROTEIN EPSC-RELATED"/>
    <property type="match status" value="1"/>
</dbReference>
<gene>
    <name evidence="3" type="ORF">HMPREF0044_0169</name>
</gene>
<dbReference type="InterPro" id="IPR036291">
    <property type="entry name" value="NAD(P)-bd_dom_sf"/>
</dbReference>
<feature type="domain" description="Polysaccharide biosynthesis protein CapD-like" evidence="2">
    <location>
        <begin position="12"/>
        <end position="316"/>
    </location>
</feature>
<sequence>MNIAAGYVNRRVLITGAGGSIGSELACLLYAAGNRDLVLLDRDGSHLHQLELRMMGTGLLQNPQFVLADIRDSDTLMEIFRNYQPEIVVHAAALKHVPLLERFPEEAWKTNVLGTLSVLRAANVVGVTEFINISTDKAAEATTVLGKSKALAEQLTLAFAEGETVSYNQVCACLENSRGRFSQLIESESDVPVKRRYVNVRFGNVVGSRGSVSETFKYQIQHGLPVTVTTEDSYRFLMSVAEACELILASLEQANNAETVVLKMGQQVRITDFAREIMSSENKHVPIEIVGNRVGDKLRETLLDTGDSLTRETQTCWFVISQRRKLDELTSEAIK</sequence>
<dbReference type="PANTHER" id="PTHR43318">
    <property type="entry name" value="UDP-N-ACETYLGLUCOSAMINE 4,6-DEHYDRATASE"/>
    <property type="match status" value="1"/>
</dbReference>
<comment type="caution">
    <text evidence="3">The sequence shown here is derived from an EMBL/GenBank/DDBJ whole genome shotgun (WGS) entry which is preliminary data.</text>
</comment>
<name>C0VYC9_9ACTO</name>
<dbReference type="Gene3D" id="3.40.50.720">
    <property type="entry name" value="NAD(P)-binding Rossmann-like Domain"/>
    <property type="match status" value="1"/>
</dbReference>
<dbReference type="HOGENOM" id="CLU_013560_4_0_11"/>
<evidence type="ECO:0000259" key="2">
    <source>
        <dbReference type="Pfam" id="PF02719"/>
    </source>
</evidence>
<protein>
    <submittedName>
        <fullName evidence="3">Polysaccharide biosynthesis protein</fullName>
    </submittedName>
</protein>
<dbReference type="AlphaFoldDB" id="C0VYC9"/>
<evidence type="ECO:0000256" key="1">
    <source>
        <dbReference type="ARBA" id="ARBA00007430"/>
    </source>
</evidence>
<accession>C0VYC9</accession>
<reference evidence="3 4" key="1">
    <citation type="submission" date="2009-01" db="EMBL/GenBank/DDBJ databases">
        <authorList>
            <person name="Qin X."/>
            <person name="Bachman B."/>
            <person name="Battles P."/>
            <person name="Bell A."/>
            <person name="Bess C."/>
            <person name="Bickham C."/>
            <person name="Chaboub L."/>
            <person name="Chen D."/>
            <person name="Coyle M."/>
            <person name="Deiros D.R."/>
            <person name="Dinh H."/>
            <person name="Forbes L."/>
            <person name="Fowler G."/>
            <person name="Francisco L."/>
            <person name="Fu Q."/>
            <person name="Gubbala S."/>
            <person name="Hale W."/>
            <person name="Han Y."/>
            <person name="Hemphill L."/>
            <person name="Highlander S.K."/>
            <person name="Hirani K."/>
            <person name="Hogues M."/>
            <person name="Jackson L."/>
            <person name="Jakkamsetti A."/>
            <person name="Javaid M."/>
            <person name="Jiang H."/>
            <person name="Korchina V."/>
            <person name="Kovar C."/>
            <person name="Lara F."/>
            <person name="Lee S."/>
            <person name="Mata R."/>
            <person name="Mathew T."/>
            <person name="Moen C."/>
            <person name="Morales K."/>
            <person name="Munidasa M."/>
            <person name="Nazareth L."/>
            <person name="Ngo R."/>
            <person name="Nguyen L."/>
            <person name="Okwuonu G."/>
            <person name="Ongeri F."/>
            <person name="Patil S."/>
            <person name="Petrosino J."/>
            <person name="Pham C."/>
            <person name="Pham P."/>
            <person name="Pu L.-L."/>
            <person name="Puazo M."/>
            <person name="Raj R."/>
            <person name="Reid J."/>
            <person name="Rouhana J."/>
            <person name="Saada N."/>
            <person name="Shang Y."/>
            <person name="Simmons D."/>
            <person name="Thornton R."/>
            <person name="Warren J."/>
            <person name="Weissenberger G."/>
            <person name="Zhang J."/>
            <person name="Zhang L."/>
            <person name="Zhou C."/>
            <person name="Zhu D."/>
            <person name="Muzny D."/>
            <person name="Worley K."/>
            <person name="Gibbs R."/>
        </authorList>
    </citation>
    <scope>NUCLEOTIDE SEQUENCE [LARGE SCALE GENOMIC DNA]</scope>
    <source>
        <strain evidence="3 4">DSM 15436</strain>
    </source>
</reference>
<evidence type="ECO:0000313" key="3">
    <source>
        <dbReference type="EMBL" id="EEH64432.1"/>
    </source>
</evidence>
<dbReference type="Proteomes" id="UP000010301">
    <property type="component" value="Unassembled WGS sequence"/>
</dbReference>
<dbReference type="RefSeq" id="WP_006547166.1">
    <property type="nucleotide sequence ID" value="NZ_DS999545.1"/>
</dbReference>
<keyword evidence="4" id="KW-1185">Reference proteome</keyword>
<evidence type="ECO:0000313" key="4">
    <source>
        <dbReference type="Proteomes" id="UP000010301"/>
    </source>
</evidence>
<proteinExistence type="inferred from homology"/>
<dbReference type="InterPro" id="IPR003869">
    <property type="entry name" value="Polysac_CapD-like"/>
</dbReference>
<dbReference type="OrthoDB" id="9803111at2"/>
<dbReference type="eggNOG" id="COG1086">
    <property type="taxonomic scope" value="Bacteria"/>
</dbReference>
<dbReference type="EMBL" id="ACFG01000004">
    <property type="protein sequence ID" value="EEH64432.1"/>
    <property type="molecule type" value="Genomic_DNA"/>
</dbReference>